<gene>
    <name evidence="3" type="ORF">CI238_13254</name>
</gene>
<dbReference type="Gene3D" id="1.10.405.40">
    <property type="match status" value="1"/>
</dbReference>
<reference evidence="3 4" key="1">
    <citation type="submission" date="2015-06" db="EMBL/GenBank/DDBJ databases">
        <title>Survival trade-offs in plant roots during colonization by closely related pathogenic and mutualistic fungi.</title>
        <authorList>
            <person name="Hacquard S."/>
            <person name="Kracher B."/>
            <person name="Hiruma K."/>
            <person name="Weinman A."/>
            <person name="Muench P."/>
            <person name="Garrido Oter R."/>
            <person name="Ver Loren van Themaat E."/>
            <person name="Dallerey J.-F."/>
            <person name="Damm U."/>
            <person name="Henrissat B."/>
            <person name="Lespinet O."/>
            <person name="Thon M."/>
            <person name="Kemen E."/>
            <person name="McHardy A.C."/>
            <person name="Schulze-Lefert P."/>
            <person name="O'Connell R.J."/>
        </authorList>
    </citation>
    <scope>NUCLEOTIDE SEQUENCE [LARGE SCALE GENOMIC DNA]</scope>
    <source>
        <strain evidence="3 4">MAFF 238704</strain>
    </source>
</reference>
<dbReference type="PANTHER" id="PTHR10742">
    <property type="entry name" value="FLAVIN MONOAMINE OXIDASE"/>
    <property type="match status" value="1"/>
</dbReference>
<sequence length="651" mass="71639">MLLSWTRFLGTALNSIATFLKALQLTCCGTHSFISNNKAIFWALADFINHPATTKRALGSPGVKRQFSSSDRQEARPQAWVDTPQLVYSAWNQAAGDINQPLGFLPKNLTIGLIGAGITNVVLAFNLVKAGANVTLIEASYEVGGRLRSRATSDGVNVAEMGAMRFPPSQDLLYYYAEQFGFAFIKNFPDPGKVPTTIFYQGVANQWINEDAPPAGFEKVDNGWRQLIFGGLTRNGKVVMTAPAQLMEWLSSKDSAIRALVVPQWQKYLAVFGDDSFYTGLQRIFGNQHEWDIPGEKEWNEDDFNRFGTLGIGSGGFGAVFTAGFNSVLRLVVNGLESDQAVFAKMSVEGLLPAGIHELAKEIWNAATELGVKTKLKTVAEVTSGGDGTAHGSHVAVRETSAGTSTIVQYDLVIVGTTNRAMVHAVAPVCQTTGEPIFSTQTQRSINNLHMTASSKLFIRTAKFWENQAPDFPRVILSDTNVPQTYTLDYGHPDYGMVLVTYAWEDLSLQMMAIQDPKELLSKLKKQISRLMKETKHPDYVDYLTPVTDDDIFLIHWQLDRHSYGAFSLGHPGQDKDIASLFYDFQKLCKDTSSRVLINSDCTSFLGGWVDGGLQSAHNTLSAIFERFGSLNPVAASLAPSRLLDSTLYQY</sequence>
<dbReference type="Proteomes" id="UP000076584">
    <property type="component" value="Unassembled WGS sequence"/>
</dbReference>
<dbReference type="InterPro" id="IPR036188">
    <property type="entry name" value="FAD/NAD-bd_sf"/>
</dbReference>
<feature type="signal peptide" evidence="1">
    <location>
        <begin position="1"/>
        <end position="22"/>
    </location>
</feature>
<dbReference type="GO" id="GO:0001716">
    <property type="term" value="F:L-amino-acid oxidase activity"/>
    <property type="evidence" value="ECO:0007669"/>
    <property type="project" value="TreeGrafter"/>
</dbReference>
<dbReference type="Gene3D" id="3.90.660.10">
    <property type="match status" value="1"/>
</dbReference>
<dbReference type="PANTHER" id="PTHR10742:SF342">
    <property type="entry name" value="AMINE OXIDASE"/>
    <property type="match status" value="1"/>
</dbReference>
<dbReference type="Gene3D" id="3.50.50.60">
    <property type="entry name" value="FAD/NAD(P)-binding domain"/>
    <property type="match status" value="1"/>
</dbReference>
<proteinExistence type="predicted"/>
<evidence type="ECO:0000259" key="2">
    <source>
        <dbReference type="Pfam" id="PF01593"/>
    </source>
</evidence>
<dbReference type="InterPro" id="IPR002937">
    <property type="entry name" value="Amino_oxidase"/>
</dbReference>
<dbReference type="STRING" id="1573173.A0A167C5D8"/>
<organism evidence="3 4">
    <name type="scientific">Colletotrichum incanum</name>
    <name type="common">Soybean anthracnose fungus</name>
    <dbReference type="NCBI Taxonomy" id="1573173"/>
    <lineage>
        <taxon>Eukaryota</taxon>
        <taxon>Fungi</taxon>
        <taxon>Dikarya</taxon>
        <taxon>Ascomycota</taxon>
        <taxon>Pezizomycotina</taxon>
        <taxon>Sordariomycetes</taxon>
        <taxon>Hypocreomycetidae</taxon>
        <taxon>Glomerellales</taxon>
        <taxon>Glomerellaceae</taxon>
        <taxon>Colletotrichum</taxon>
        <taxon>Colletotrichum spaethianum species complex</taxon>
    </lineage>
</organism>
<evidence type="ECO:0000256" key="1">
    <source>
        <dbReference type="SAM" id="SignalP"/>
    </source>
</evidence>
<feature type="chain" id="PRO_5007884547" evidence="1">
    <location>
        <begin position="23"/>
        <end position="651"/>
    </location>
</feature>
<feature type="domain" description="Amine oxidase" evidence="2">
    <location>
        <begin position="123"/>
        <end position="619"/>
    </location>
</feature>
<evidence type="ECO:0000313" key="4">
    <source>
        <dbReference type="Proteomes" id="UP000076584"/>
    </source>
</evidence>
<dbReference type="InterPro" id="IPR050281">
    <property type="entry name" value="Flavin_monoamine_oxidase"/>
</dbReference>
<keyword evidence="4" id="KW-1185">Reference proteome</keyword>
<comment type="caution">
    <text evidence="3">The sequence shown here is derived from an EMBL/GenBank/DDBJ whole genome shotgun (WGS) entry which is preliminary data.</text>
</comment>
<evidence type="ECO:0000313" key="3">
    <source>
        <dbReference type="EMBL" id="KZL82152.1"/>
    </source>
</evidence>
<dbReference type="AlphaFoldDB" id="A0A167C5D8"/>
<protein>
    <submittedName>
        <fullName evidence="3">Flavin containing amine oxidoreductase</fullName>
    </submittedName>
</protein>
<accession>A0A167C5D8</accession>
<keyword evidence="1" id="KW-0732">Signal</keyword>
<dbReference type="SUPFAM" id="SSF51905">
    <property type="entry name" value="FAD/NAD(P)-binding domain"/>
    <property type="match status" value="1"/>
</dbReference>
<name>A0A167C5D8_COLIC</name>
<dbReference type="SUPFAM" id="SSF54373">
    <property type="entry name" value="FAD-linked reductases, C-terminal domain"/>
    <property type="match status" value="1"/>
</dbReference>
<dbReference type="EMBL" id="LFIW01001495">
    <property type="protein sequence ID" value="KZL82152.1"/>
    <property type="molecule type" value="Genomic_DNA"/>
</dbReference>
<dbReference type="Pfam" id="PF01593">
    <property type="entry name" value="Amino_oxidase"/>
    <property type="match status" value="1"/>
</dbReference>
<dbReference type="GO" id="GO:0009063">
    <property type="term" value="P:amino acid catabolic process"/>
    <property type="evidence" value="ECO:0007669"/>
    <property type="project" value="TreeGrafter"/>
</dbReference>